<evidence type="ECO:0000313" key="3">
    <source>
        <dbReference type="Proteomes" id="UP001231124"/>
    </source>
</evidence>
<dbReference type="EMBL" id="JAUSVP010000001">
    <property type="protein sequence ID" value="MDQ0445868.1"/>
    <property type="molecule type" value="Genomic_DNA"/>
</dbReference>
<proteinExistence type="predicted"/>
<dbReference type="Proteomes" id="UP001231124">
    <property type="component" value="Unassembled WGS sequence"/>
</dbReference>
<dbReference type="PANTHER" id="PTHR43155:SF2">
    <property type="entry name" value="CYCLIC DI-GMP PHOSPHODIESTERASE PA4108"/>
    <property type="match status" value="1"/>
</dbReference>
<protein>
    <submittedName>
        <fullName evidence="2">Nucleotidyltransferase with HDIG domain</fullName>
    </submittedName>
</protein>
<dbReference type="CDD" id="cd00077">
    <property type="entry name" value="HDc"/>
    <property type="match status" value="1"/>
</dbReference>
<dbReference type="InterPro" id="IPR006675">
    <property type="entry name" value="HDIG_dom"/>
</dbReference>
<sequence length="357" mass="38334">MANPARLASGGGHFVLLVSDRPTERLALERAINFAIDCRAVSPEAKSLPGRPLFAVLDLTPLAMERWLSRLDGQVPPVPRLALVRGEPHPPRPHTRFLPAGLPRKEVLSQVFALVEKAAQTANGRAQCLHEKAQAAKLLVAEMFDSAAIGGNLDHAALDLGTETVLAAISEVGISAWLAELWRHDAGVYEHTLSVAGYCAAFGGRIGLGQSDLARLARSALLHDIGKSRIPKAILDKPGRLDANEERLMRRHPEIGASLLVGQGGFDPEVIDVVLHHHERLDGTGYPHRIKAAQIGDLVRIVSICDVFSALTERRSYRTPAKPAEALAIMVESAGHLDPALLAAFTPAMLACEPLPA</sequence>
<dbReference type="PROSITE" id="PS51832">
    <property type="entry name" value="HD_GYP"/>
    <property type="match status" value="1"/>
</dbReference>
<feature type="domain" description="HD-GYP" evidence="1">
    <location>
        <begin position="166"/>
        <end position="357"/>
    </location>
</feature>
<evidence type="ECO:0000313" key="2">
    <source>
        <dbReference type="EMBL" id="MDQ0445868.1"/>
    </source>
</evidence>
<reference evidence="2 3" key="1">
    <citation type="submission" date="2023-07" db="EMBL/GenBank/DDBJ databases">
        <title>Genomic Encyclopedia of Type Strains, Phase IV (KMG-IV): sequencing the most valuable type-strain genomes for metagenomic binning, comparative biology and taxonomic classification.</title>
        <authorList>
            <person name="Goeker M."/>
        </authorList>
    </citation>
    <scope>NUCLEOTIDE SEQUENCE [LARGE SCALE GENOMIC DNA]</scope>
    <source>
        <strain evidence="2 3">DSM 19013</strain>
    </source>
</reference>
<accession>A0ABU0HU60</accession>
<organism evidence="2 3">
    <name type="scientific">Methylobacterium aerolatum</name>
    <dbReference type="NCBI Taxonomy" id="418708"/>
    <lineage>
        <taxon>Bacteria</taxon>
        <taxon>Pseudomonadati</taxon>
        <taxon>Pseudomonadota</taxon>
        <taxon>Alphaproteobacteria</taxon>
        <taxon>Hyphomicrobiales</taxon>
        <taxon>Methylobacteriaceae</taxon>
        <taxon>Methylobacterium</taxon>
    </lineage>
</organism>
<dbReference type="Gene3D" id="1.10.3210.10">
    <property type="entry name" value="Hypothetical protein af1432"/>
    <property type="match status" value="1"/>
</dbReference>
<dbReference type="InterPro" id="IPR003607">
    <property type="entry name" value="HD/PDEase_dom"/>
</dbReference>
<gene>
    <name evidence="2" type="ORF">QO012_000346</name>
</gene>
<dbReference type="SMART" id="SM00471">
    <property type="entry name" value="HDc"/>
    <property type="match status" value="1"/>
</dbReference>
<dbReference type="NCBIfam" id="TIGR00277">
    <property type="entry name" value="HDIG"/>
    <property type="match status" value="1"/>
</dbReference>
<comment type="caution">
    <text evidence="2">The sequence shown here is derived from an EMBL/GenBank/DDBJ whole genome shotgun (WGS) entry which is preliminary data.</text>
</comment>
<dbReference type="InterPro" id="IPR037522">
    <property type="entry name" value="HD_GYP_dom"/>
</dbReference>
<dbReference type="Pfam" id="PF13487">
    <property type="entry name" value="HD_5"/>
    <property type="match status" value="1"/>
</dbReference>
<dbReference type="PANTHER" id="PTHR43155">
    <property type="entry name" value="CYCLIC DI-GMP PHOSPHODIESTERASE PA4108-RELATED"/>
    <property type="match status" value="1"/>
</dbReference>
<keyword evidence="3" id="KW-1185">Reference proteome</keyword>
<name>A0ABU0HU60_9HYPH</name>
<evidence type="ECO:0000259" key="1">
    <source>
        <dbReference type="PROSITE" id="PS51832"/>
    </source>
</evidence>
<dbReference type="RefSeq" id="WP_238204809.1">
    <property type="nucleotide sequence ID" value="NZ_BPQE01000020.1"/>
</dbReference>
<dbReference type="SUPFAM" id="SSF109604">
    <property type="entry name" value="HD-domain/PDEase-like"/>
    <property type="match status" value="1"/>
</dbReference>